<keyword evidence="1" id="KW-1185">Reference proteome</keyword>
<dbReference type="Proteomes" id="UP000095287">
    <property type="component" value="Unplaced"/>
</dbReference>
<proteinExistence type="predicted"/>
<organism evidence="1 2">
    <name type="scientific">Steinernema glaseri</name>
    <dbReference type="NCBI Taxonomy" id="37863"/>
    <lineage>
        <taxon>Eukaryota</taxon>
        <taxon>Metazoa</taxon>
        <taxon>Ecdysozoa</taxon>
        <taxon>Nematoda</taxon>
        <taxon>Chromadorea</taxon>
        <taxon>Rhabditida</taxon>
        <taxon>Tylenchina</taxon>
        <taxon>Panagrolaimomorpha</taxon>
        <taxon>Strongyloidoidea</taxon>
        <taxon>Steinernematidae</taxon>
        <taxon>Steinernema</taxon>
    </lineage>
</organism>
<name>A0A1I7YFN4_9BILA</name>
<evidence type="ECO:0000313" key="1">
    <source>
        <dbReference type="Proteomes" id="UP000095287"/>
    </source>
</evidence>
<dbReference type="AlphaFoldDB" id="A0A1I7YFN4"/>
<dbReference type="WBParaSite" id="L893_g15914.t1">
    <property type="protein sequence ID" value="L893_g15914.t1"/>
    <property type="gene ID" value="L893_g15914"/>
</dbReference>
<protein>
    <submittedName>
        <fullName evidence="2">F-box domain-containing protein</fullName>
    </submittedName>
</protein>
<sequence length="310" mass="36019">MDTVPHKFVDSVVELLGRDTLDELAREVRHSLWKDVVDLHHRNRVYYKVQFQSYEDGTKRASITWNAYRFSMRTILKNRRFARINIIRDFTGACKFDKIEKLSEAVTEQLLETIIPLIDRSSGDFCSGAFGSPECTKLVLTSLLKRVCLQKIILRYYGPITYDFLEDQINNSPFLIDVQLYNWPLSSLDLINKFCLKGRPGKLVYVDLNFGGKTIIDSNYIQNLLDLWKANGNLHFQLSFTGGIVDKEGLRALMNKGQLMNKSSIWSFFKHETKKSIARVSNNGIECFTCECDKFMKCRLKECYPHHHDF</sequence>
<reference evidence="2" key="1">
    <citation type="submission" date="2016-11" db="UniProtKB">
        <authorList>
            <consortium name="WormBaseParasite"/>
        </authorList>
    </citation>
    <scope>IDENTIFICATION</scope>
</reference>
<accession>A0A1I7YFN4</accession>
<evidence type="ECO:0000313" key="2">
    <source>
        <dbReference type="WBParaSite" id="L893_g15914.t1"/>
    </source>
</evidence>